<dbReference type="HAMAP" id="MF_00238">
    <property type="entry name" value="Cytidyl_kinase_type1"/>
    <property type="match status" value="1"/>
</dbReference>
<organism evidence="10 11">
    <name type="scientific">Dongia mobilis</name>
    <dbReference type="NCBI Taxonomy" id="578943"/>
    <lineage>
        <taxon>Bacteria</taxon>
        <taxon>Pseudomonadati</taxon>
        <taxon>Pseudomonadota</taxon>
        <taxon>Alphaproteobacteria</taxon>
        <taxon>Rhodospirillales</taxon>
        <taxon>Dongiaceae</taxon>
        <taxon>Dongia</taxon>
    </lineage>
</organism>
<evidence type="ECO:0000256" key="4">
    <source>
        <dbReference type="ARBA" id="ARBA00022777"/>
    </source>
</evidence>
<reference evidence="10 11" key="1">
    <citation type="submission" date="2019-03" db="EMBL/GenBank/DDBJ databases">
        <title>Genomic Encyclopedia of Type Strains, Phase III (KMG-III): the genomes of soil and plant-associated and newly described type strains.</title>
        <authorList>
            <person name="Whitman W."/>
        </authorList>
    </citation>
    <scope>NUCLEOTIDE SEQUENCE [LARGE SCALE GENOMIC DNA]</scope>
    <source>
        <strain evidence="10 11">CGMCC 1.7660</strain>
    </source>
</reference>
<accession>A0A4R6WMB6</accession>
<dbReference type="EMBL" id="SNYW01000008">
    <property type="protein sequence ID" value="TDQ82139.1"/>
    <property type="molecule type" value="Genomic_DNA"/>
</dbReference>
<dbReference type="SUPFAM" id="SSF52540">
    <property type="entry name" value="P-loop containing nucleoside triphosphate hydrolases"/>
    <property type="match status" value="1"/>
</dbReference>
<comment type="caution">
    <text evidence="10">The sequence shown here is derived from an EMBL/GenBank/DDBJ whole genome shotgun (WGS) entry which is preliminary data.</text>
</comment>
<keyword evidence="11" id="KW-1185">Reference proteome</keyword>
<evidence type="ECO:0000313" key="11">
    <source>
        <dbReference type="Proteomes" id="UP000295783"/>
    </source>
</evidence>
<keyword evidence="4 8" id="KW-0418">Kinase</keyword>
<proteinExistence type="inferred from homology"/>
<evidence type="ECO:0000313" key="10">
    <source>
        <dbReference type="EMBL" id="TDQ82139.1"/>
    </source>
</evidence>
<dbReference type="RefSeq" id="WP_133613446.1">
    <property type="nucleotide sequence ID" value="NZ_SNYW01000008.1"/>
</dbReference>
<gene>
    <name evidence="8" type="primary">cmk</name>
    <name evidence="10" type="ORF">A8950_1961</name>
</gene>
<dbReference type="InterPro" id="IPR011994">
    <property type="entry name" value="Cytidylate_kinase_dom"/>
</dbReference>
<comment type="catalytic activity">
    <reaction evidence="7 8">
        <text>CMP + ATP = CDP + ADP</text>
        <dbReference type="Rhea" id="RHEA:11600"/>
        <dbReference type="ChEBI" id="CHEBI:30616"/>
        <dbReference type="ChEBI" id="CHEBI:58069"/>
        <dbReference type="ChEBI" id="CHEBI:60377"/>
        <dbReference type="ChEBI" id="CHEBI:456216"/>
        <dbReference type="EC" id="2.7.4.25"/>
    </reaction>
</comment>
<keyword evidence="2 8" id="KW-0808">Transferase</keyword>
<dbReference type="EC" id="2.7.4.25" evidence="8"/>
<sequence>MKPFVIALDGPAAAGKGTLAKRLAAHYGFAHLDTGALYRAVGLAVLRAGGDPTDPQAATRAAETLDPASLADPELRSAAAGDASSKVAAIPGVRRALFEFQQRFAAHPPTGSGSVLDGRDIGTVICPEAPVKIFVTASAEARAGRRLKELQARGEAAIYARVLEDIRARDARDAARADAPMKPAEDAVHLDTSDLDIDQVFDRAKAIVDRAIADSKRS</sequence>
<name>A0A4R6WMB6_9PROT</name>
<evidence type="ECO:0000256" key="5">
    <source>
        <dbReference type="ARBA" id="ARBA00022840"/>
    </source>
</evidence>
<dbReference type="AlphaFoldDB" id="A0A4R6WMB6"/>
<evidence type="ECO:0000256" key="8">
    <source>
        <dbReference type="HAMAP-Rule" id="MF_00238"/>
    </source>
</evidence>
<feature type="binding site" evidence="8">
    <location>
        <begin position="10"/>
        <end position="18"/>
    </location>
    <ligand>
        <name>ATP</name>
        <dbReference type="ChEBI" id="CHEBI:30616"/>
    </ligand>
</feature>
<comment type="catalytic activity">
    <reaction evidence="6 8">
        <text>dCMP + ATP = dCDP + ADP</text>
        <dbReference type="Rhea" id="RHEA:25094"/>
        <dbReference type="ChEBI" id="CHEBI:30616"/>
        <dbReference type="ChEBI" id="CHEBI:57566"/>
        <dbReference type="ChEBI" id="CHEBI:58593"/>
        <dbReference type="ChEBI" id="CHEBI:456216"/>
        <dbReference type="EC" id="2.7.4.25"/>
    </reaction>
</comment>
<comment type="similarity">
    <text evidence="1 8">Belongs to the cytidylate kinase family. Type 1 subfamily.</text>
</comment>
<protein>
    <recommendedName>
        <fullName evidence="8">Cytidylate kinase</fullName>
        <shortName evidence="8">CK</shortName>
        <ecNumber evidence="8">2.7.4.25</ecNumber>
    </recommendedName>
    <alternativeName>
        <fullName evidence="8">Cytidine monophosphate kinase</fullName>
        <shortName evidence="8">CMP kinase</shortName>
    </alternativeName>
</protein>
<dbReference type="GO" id="GO:0005524">
    <property type="term" value="F:ATP binding"/>
    <property type="evidence" value="ECO:0007669"/>
    <property type="project" value="UniProtKB-UniRule"/>
</dbReference>
<keyword evidence="3 8" id="KW-0547">Nucleotide-binding</keyword>
<dbReference type="Proteomes" id="UP000295783">
    <property type="component" value="Unassembled WGS sequence"/>
</dbReference>
<dbReference type="InterPro" id="IPR027417">
    <property type="entry name" value="P-loop_NTPase"/>
</dbReference>
<evidence type="ECO:0000256" key="7">
    <source>
        <dbReference type="ARBA" id="ARBA00048478"/>
    </source>
</evidence>
<evidence type="ECO:0000256" key="2">
    <source>
        <dbReference type="ARBA" id="ARBA00022679"/>
    </source>
</evidence>
<dbReference type="GO" id="GO:0036431">
    <property type="term" value="F:dCMP kinase activity"/>
    <property type="evidence" value="ECO:0007669"/>
    <property type="project" value="InterPro"/>
</dbReference>
<dbReference type="InterPro" id="IPR003136">
    <property type="entry name" value="Cytidylate_kin"/>
</dbReference>
<dbReference type="Pfam" id="PF02224">
    <property type="entry name" value="Cytidylate_kin"/>
    <property type="match status" value="1"/>
</dbReference>
<dbReference type="GO" id="GO:0036430">
    <property type="term" value="F:CMP kinase activity"/>
    <property type="evidence" value="ECO:0007669"/>
    <property type="project" value="RHEA"/>
</dbReference>
<dbReference type="GO" id="GO:0005737">
    <property type="term" value="C:cytoplasm"/>
    <property type="evidence" value="ECO:0007669"/>
    <property type="project" value="UniProtKB-SubCell"/>
</dbReference>
<evidence type="ECO:0000256" key="1">
    <source>
        <dbReference type="ARBA" id="ARBA00009427"/>
    </source>
</evidence>
<dbReference type="Gene3D" id="3.40.50.300">
    <property type="entry name" value="P-loop containing nucleotide triphosphate hydrolases"/>
    <property type="match status" value="1"/>
</dbReference>
<feature type="domain" description="Cytidylate kinase" evidence="9">
    <location>
        <begin position="6"/>
        <end position="206"/>
    </location>
</feature>
<keyword evidence="5 8" id="KW-0067">ATP-binding</keyword>
<evidence type="ECO:0000256" key="6">
    <source>
        <dbReference type="ARBA" id="ARBA00047615"/>
    </source>
</evidence>
<evidence type="ECO:0000256" key="3">
    <source>
        <dbReference type="ARBA" id="ARBA00022741"/>
    </source>
</evidence>
<comment type="subcellular location">
    <subcellularLocation>
        <location evidence="8">Cytoplasm</location>
    </subcellularLocation>
</comment>
<evidence type="ECO:0000259" key="9">
    <source>
        <dbReference type="Pfam" id="PF02224"/>
    </source>
</evidence>
<dbReference type="OrthoDB" id="9807434at2"/>
<keyword evidence="8" id="KW-0963">Cytoplasm</keyword>
<dbReference type="GO" id="GO:0006220">
    <property type="term" value="P:pyrimidine nucleotide metabolic process"/>
    <property type="evidence" value="ECO:0007669"/>
    <property type="project" value="UniProtKB-UniRule"/>
</dbReference>
<dbReference type="CDD" id="cd02020">
    <property type="entry name" value="CMPK"/>
    <property type="match status" value="1"/>
</dbReference>